<evidence type="ECO:0000259" key="8">
    <source>
        <dbReference type="Pfam" id="PF00717"/>
    </source>
</evidence>
<keyword evidence="2" id="KW-0645">Protease</keyword>
<dbReference type="HOGENOM" id="CLU_089996_2_0_9"/>
<evidence type="ECO:0000256" key="3">
    <source>
        <dbReference type="ARBA" id="ARBA00022692"/>
    </source>
</evidence>
<evidence type="ECO:0000313" key="9">
    <source>
        <dbReference type="EMBL" id="AGT30831.1"/>
    </source>
</evidence>
<comment type="subcellular location">
    <subcellularLocation>
        <location evidence="1">Membrane</location>
    </subcellularLocation>
</comment>
<dbReference type="AlphaFoldDB" id="S6A039"/>
<dbReference type="GO" id="GO:0009003">
    <property type="term" value="F:signal peptidase activity"/>
    <property type="evidence" value="ECO:0007669"/>
    <property type="project" value="UniProtKB-EC"/>
</dbReference>
<organism evidence="9 10">
    <name type="scientific">Geobacillus genomosp. 3</name>
    <dbReference type="NCBI Taxonomy" id="1921421"/>
    <lineage>
        <taxon>Bacteria</taxon>
        <taxon>Bacillati</taxon>
        <taxon>Bacillota</taxon>
        <taxon>Bacilli</taxon>
        <taxon>Bacillales</taxon>
        <taxon>Anoxybacillaceae</taxon>
        <taxon>Geobacillus</taxon>
    </lineage>
</organism>
<dbReference type="KEGG" id="gjf:M493_02490"/>
<dbReference type="GO" id="GO:0006465">
    <property type="term" value="P:signal peptide processing"/>
    <property type="evidence" value="ECO:0007669"/>
    <property type="project" value="UniProtKB-UniRule"/>
</dbReference>
<dbReference type="EMBL" id="CP006254">
    <property type="protein sequence ID" value="AGT30831.1"/>
    <property type="molecule type" value="Genomic_DNA"/>
</dbReference>
<dbReference type="SUPFAM" id="SSF51306">
    <property type="entry name" value="LexA/Signal peptidase"/>
    <property type="match status" value="1"/>
</dbReference>
<keyword evidence="4 7" id="KW-1133">Transmembrane helix</keyword>
<dbReference type="GO" id="GO:0016020">
    <property type="term" value="C:membrane"/>
    <property type="evidence" value="ECO:0007669"/>
    <property type="project" value="UniProtKB-SubCell"/>
</dbReference>
<dbReference type="PANTHER" id="PTHR10806">
    <property type="entry name" value="SIGNAL PEPTIDASE COMPLEX CATALYTIC SUBUNIT SEC11"/>
    <property type="match status" value="1"/>
</dbReference>
<keyword evidence="10" id="KW-1185">Reference proteome</keyword>
<dbReference type="GO" id="GO:0004252">
    <property type="term" value="F:serine-type endopeptidase activity"/>
    <property type="evidence" value="ECO:0007669"/>
    <property type="project" value="UniProtKB-UniRule"/>
</dbReference>
<keyword evidence="5 7" id="KW-0472">Membrane</keyword>
<evidence type="ECO:0000313" key="10">
    <source>
        <dbReference type="Proteomes" id="UP000015500"/>
    </source>
</evidence>
<keyword evidence="2" id="KW-0378">Hydrolase</keyword>
<evidence type="ECO:0000256" key="7">
    <source>
        <dbReference type="SAM" id="Phobius"/>
    </source>
</evidence>
<dbReference type="PATRIC" id="fig|1345697.3.peg.419"/>
<evidence type="ECO:0000256" key="2">
    <source>
        <dbReference type="ARBA" id="ARBA00022670"/>
    </source>
</evidence>
<dbReference type="InterPro" id="IPR036286">
    <property type="entry name" value="LexA/Signal_pep-like_sf"/>
</dbReference>
<keyword evidence="3 7" id="KW-0812">Transmembrane</keyword>
<dbReference type="STRING" id="1921421.M493_02490"/>
<dbReference type="CDD" id="cd06462">
    <property type="entry name" value="Peptidase_S24_S26"/>
    <property type="match status" value="1"/>
</dbReference>
<dbReference type="Proteomes" id="UP000015500">
    <property type="component" value="Chromosome"/>
</dbReference>
<dbReference type="Pfam" id="PF00717">
    <property type="entry name" value="Peptidase_S24"/>
    <property type="match status" value="1"/>
</dbReference>
<dbReference type="Gene3D" id="2.10.109.10">
    <property type="entry name" value="Umud Fragment, subunit A"/>
    <property type="match status" value="1"/>
</dbReference>
<dbReference type="OrthoDB" id="2243765at2"/>
<dbReference type="EC" id="3.4.21.89" evidence="6"/>
<proteinExistence type="predicted"/>
<gene>
    <name evidence="9" type="ORF">M493_02490</name>
</gene>
<dbReference type="NCBIfam" id="TIGR02228">
    <property type="entry name" value="sigpep_I_arch"/>
    <property type="match status" value="1"/>
</dbReference>
<sequence>MEGSFARERPKHKGDMRFVINVVFWIGSTLFGLFLLLVYGPFLLGWSSYLVLSPSMAPVIEPGSIVVVRPAGQVALQQNDIVAYRKNNAIVLHRIQQVQEENGKVWFVLKGDANEYADFETVTEKQIIGKMAYSIPYAGYVVKYVSDNKVLLLILVVLVFLLFHTMVTSRRRPRRTTCTTEPVKK</sequence>
<feature type="transmembrane region" description="Helical" evidence="7">
    <location>
        <begin position="18"/>
        <end position="42"/>
    </location>
</feature>
<dbReference type="PANTHER" id="PTHR10806:SF6">
    <property type="entry name" value="SIGNAL PEPTIDASE COMPLEX CATALYTIC SUBUNIT SEC11"/>
    <property type="match status" value="1"/>
</dbReference>
<name>S6A039_GEOG3</name>
<protein>
    <recommendedName>
        <fullName evidence="6">Signal peptidase I</fullName>
        <ecNumber evidence="6">3.4.21.89</ecNumber>
    </recommendedName>
</protein>
<accession>S6A039</accession>
<evidence type="ECO:0000256" key="4">
    <source>
        <dbReference type="ARBA" id="ARBA00022989"/>
    </source>
</evidence>
<feature type="domain" description="Peptidase S24/S26A/S26B/S26C" evidence="8">
    <location>
        <begin position="53"/>
        <end position="131"/>
    </location>
</feature>
<evidence type="ECO:0000256" key="5">
    <source>
        <dbReference type="ARBA" id="ARBA00023136"/>
    </source>
</evidence>
<reference evidence="9 10" key="1">
    <citation type="journal article" date="2014" name="Genome Announc.">
        <title>Complete Genome Sequence of the Thermophilic Polychlorinated Biphenyl Degrader Geobacillus sp. Strain JF8 (NBRC 109937).</title>
        <authorList>
            <person name="Shintani M."/>
            <person name="Ohtsubo Y."/>
            <person name="Fukuda K."/>
            <person name="Hosoyama A."/>
            <person name="Ohji S."/>
            <person name="Yamazoe A."/>
            <person name="Fujita N."/>
            <person name="Nagata Y."/>
            <person name="Tsuda M."/>
            <person name="Hatta T."/>
            <person name="Kimbara K."/>
        </authorList>
    </citation>
    <scope>NUCLEOTIDE SEQUENCE [LARGE SCALE GENOMIC DNA]</scope>
    <source>
        <strain evidence="9 10">JF8</strain>
    </source>
</reference>
<evidence type="ECO:0000256" key="6">
    <source>
        <dbReference type="NCBIfam" id="TIGR02228"/>
    </source>
</evidence>
<dbReference type="InterPro" id="IPR015927">
    <property type="entry name" value="Peptidase_S24_S26A/B/C"/>
</dbReference>
<dbReference type="InterPro" id="IPR001733">
    <property type="entry name" value="Peptidase_S26B"/>
</dbReference>
<dbReference type="RefSeq" id="WP_020958643.1">
    <property type="nucleotide sequence ID" value="NC_022080.4"/>
</dbReference>
<feature type="transmembrane region" description="Helical" evidence="7">
    <location>
        <begin position="150"/>
        <end position="167"/>
    </location>
</feature>
<evidence type="ECO:0000256" key="1">
    <source>
        <dbReference type="ARBA" id="ARBA00004370"/>
    </source>
</evidence>